<dbReference type="OrthoDB" id="248120at2759"/>
<reference evidence="2" key="1">
    <citation type="journal article" date="2021" name="bioRxiv">
        <title>Whole Genome Assembly and Annotation of Northern Wild Rice, Zizania palustris L., Supports a Whole Genome Duplication in the Zizania Genus.</title>
        <authorList>
            <person name="Haas M."/>
            <person name="Kono T."/>
            <person name="Macchietto M."/>
            <person name="Millas R."/>
            <person name="McGilp L."/>
            <person name="Shao M."/>
            <person name="Duquette J."/>
            <person name="Hirsch C.N."/>
            <person name="Kimball J."/>
        </authorList>
    </citation>
    <scope>NUCLEOTIDE SEQUENCE</scope>
    <source>
        <tissue evidence="2">Fresh leaf tissue</tissue>
    </source>
</reference>
<sequence>MAVSLSSFTLAAVREMQRDLESQANALSKIQKGTRANELVLKVIHSLCSLACLNAVLMVGCLFFVRKRMDRALKDLEEKQTRVLFMCALCF</sequence>
<organism evidence="2 3">
    <name type="scientific">Zizania palustris</name>
    <name type="common">Northern wild rice</name>
    <dbReference type="NCBI Taxonomy" id="103762"/>
    <lineage>
        <taxon>Eukaryota</taxon>
        <taxon>Viridiplantae</taxon>
        <taxon>Streptophyta</taxon>
        <taxon>Embryophyta</taxon>
        <taxon>Tracheophyta</taxon>
        <taxon>Spermatophyta</taxon>
        <taxon>Magnoliopsida</taxon>
        <taxon>Liliopsida</taxon>
        <taxon>Poales</taxon>
        <taxon>Poaceae</taxon>
        <taxon>BOP clade</taxon>
        <taxon>Oryzoideae</taxon>
        <taxon>Oryzeae</taxon>
        <taxon>Zizaniinae</taxon>
        <taxon>Zizania</taxon>
    </lineage>
</organism>
<feature type="transmembrane region" description="Helical" evidence="1">
    <location>
        <begin position="43"/>
        <end position="65"/>
    </location>
</feature>
<protein>
    <submittedName>
        <fullName evidence="2">Uncharacterized protein</fullName>
    </submittedName>
</protein>
<keyword evidence="3" id="KW-1185">Reference proteome</keyword>
<name>A0A8J5VAJ4_ZIZPA</name>
<gene>
    <name evidence="2" type="ORF">GUJ93_ZPchr0001g29800</name>
</gene>
<dbReference type="AlphaFoldDB" id="A0A8J5VAJ4"/>
<evidence type="ECO:0000313" key="2">
    <source>
        <dbReference type="EMBL" id="KAG8052786.1"/>
    </source>
</evidence>
<comment type="caution">
    <text evidence="2">The sequence shown here is derived from an EMBL/GenBank/DDBJ whole genome shotgun (WGS) entry which is preliminary data.</text>
</comment>
<keyword evidence="1" id="KW-0472">Membrane</keyword>
<keyword evidence="1" id="KW-1133">Transmembrane helix</keyword>
<proteinExistence type="predicted"/>
<keyword evidence="1" id="KW-0812">Transmembrane</keyword>
<dbReference type="EMBL" id="JAAALK010000288">
    <property type="protein sequence ID" value="KAG8052786.1"/>
    <property type="molecule type" value="Genomic_DNA"/>
</dbReference>
<dbReference type="Proteomes" id="UP000729402">
    <property type="component" value="Unassembled WGS sequence"/>
</dbReference>
<evidence type="ECO:0000256" key="1">
    <source>
        <dbReference type="SAM" id="Phobius"/>
    </source>
</evidence>
<reference evidence="2" key="2">
    <citation type="submission" date="2021-02" db="EMBL/GenBank/DDBJ databases">
        <authorList>
            <person name="Kimball J.A."/>
            <person name="Haas M.W."/>
            <person name="Macchietto M."/>
            <person name="Kono T."/>
            <person name="Duquette J."/>
            <person name="Shao M."/>
        </authorList>
    </citation>
    <scope>NUCLEOTIDE SEQUENCE</scope>
    <source>
        <tissue evidence="2">Fresh leaf tissue</tissue>
    </source>
</reference>
<evidence type="ECO:0000313" key="3">
    <source>
        <dbReference type="Proteomes" id="UP000729402"/>
    </source>
</evidence>
<accession>A0A8J5VAJ4</accession>